<dbReference type="EMBL" id="ASHL01000004">
    <property type="protein sequence ID" value="EPD13199.1"/>
    <property type="molecule type" value="Genomic_DNA"/>
</dbReference>
<dbReference type="InterPro" id="IPR000182">
    <property type="entry name" value="GNAT_dom"/>
</dbReference>
<evidence type="ECO:0000259" key="1">
    <source>
        <dbReference type="PROSITE" id="PS51186"/>
    </source>
</evidence>
<protein>
    <submittedName>
        <fullName evidence="2">Acetyltransferase</fullName>
    </submittedName>
</protein>
<organism evidence="2 3">
    <name type="scientific">Cycloclasticus pugetii</name>
    <dbReference type="NCBI Taxonomy" id="34068"/>
    <lineage>
        <taxon>Bacteria</taxon>
        <taxon>Pseudomonadati</taxon>
        <taxon>Pseudomonadota</taxon>
        <taxon>Gammaproteobacteria</taxon>
        <taxon>Thiotrichales</taxon>
        <taxon>Piscirickettsiaceae</taxon>
        <taxon>Cycloclasticus</taxon>
    </lineage>
</organism>
<evidence type="ECO:0000313" key="2">
    <source>
        <dbReference type="EMBL" id="EPD13199.1"/>
    </source>
</evidence>
<reference evidence="2 3" key="1">
    <citation type="journal article" date="2013" name="Genome Announc.">
        <title>Genome Sequence of the Pyrene- and Fluoranthene-Degrading Bacterium Cycloclasticus sp. Strain PY97M.</title>
        <authorList>
            <person name="Cui Z."/>
            <person name="Xu G."/>
            <person name="Li Q."/>
            <person name="Gao W."/>
            <person name="Zheng L."/>
        </authorList>
    </citation>
    <scope>NUCLEOTIDE SEQUENCE [LARGE SCALE GENOMIC DNA]</scope>
    <source>
        <strain evidence="2 3">PY97M</strain>
    </source>
</reference>
<feature type="domain" description="N-acetyltransferase" evidence="1">
    <location>
        <begin position="19"/>
        <end position="168"/>
    </location>
</feature>
<dbReference type="AlphaFoldDB" id="A0AB33Z1E8"/>
<dbReference type="SUPFAM" id="SSF55729">
    <property type="entry name" value="Acyl-CoA N-acyltransferases (Nat)"/>
    <property type="match status" value="1"/>
</dbReference>
<dbReference type="GO" id="GO:0016747">
    <property type="term" value="F:acyltransferase activity, transferring groups other than amino-acyl groups"/>
    <property type="evidence" value="ECO:0007669"/>
    <property type="project" value="InterPro"/>
</dbReference>
<evidence type="ECO:0000313" key="3">
    <source>
        <dbReference type="Proteomes" id="UP000015462"/>
    </source>
</evidence>
<gene>
    <name evidence="2" type="ORF">L196_06140</name>
</gene>
<dbReference type="CDD" id="cd04301">
    <property type="entry name" value="NAT_SF"/>
    <property type="match status" value="1"/>
</dbReference>
<comment type="caution">
    <text evidence="2">The sequence shown here is derived from an EMBL/GenBank/DDBJ whole genome shotgun (WGS) entry which is preliminary data.</text>
</comment>
<dbReference type="PANTHER" id="PTHR43451:SF1">
    <property type="entry name" value="ACETYLTRANSFERASE"/>
    <property type="match status" value="1"/>
</dbReference>
<name>A0AB33Z1E8_9GAMM</name>
<dbReference type="InterPro" id="IPR052564">
    <property type="entry name" value="N-acetyltrans/Recomb-assoc"/>
</dbReference>
<dbReference type="InterPro" id="IPR016181">
    <property type="entry name" value="Acyl_CoA_acyltransferase"/>
</dbReference>
<sequence length="175" mass="19425">MTRFTGQLKTGVKLWEKPIKIRKVKDKDIQAISTICMDSFLRSVAETLPDEDEGISTFSTIAASESFLNRMTEDNLILVAEIHEEIKGIIELKEGRHIAMLFIDHEYQKKGIGRKLILSALAHASGSTVTVSASLPSVPAYKKFGFKCRGDIGKSAGLIYQPMEIKINPPSCRLD</sequence>
<accession>A0AB33Z1E8</accession>
<dbReference type="Proteomes" id="UP000015462">
    <property type="component" value="Unassembled WGS sequence"/>
</dbReference>
<proteinExistence type="predicted"/>
<dbReference type="Gene3D" id="3.40.630.30">
    <property type="match status" value="1"/>
</dbReference>
<dbReference type="PROSITE" id="PS51186">
    <property type="entry name" value="GNAT"/>
    <property type="match status" value="1"/>
</dbReference>
<keyword evidence="3" id="KW-1185">Reference proteome</keyword>
<dbReference type="PANTHER" id="PTHR43451">
    <property type="entry name" value="ACETYLTRANSFERASE (GNAT) FAMILY PROTEIN"/>
    <property type="match status" value="1"/>
</dbReference>
<dbReference type="RefSeq" id="WP_016390336.1">
    <property type="nucleotide sequence ID" value="NZ_KE646807.1"/>
</dbReference>
<dbReference type="Pfam" id="PF13673">
    <property type="entry name" value="Acetyltransf_10"/>
    <property type="match status" value="1"/>
</dbReference>